<feature type="domain" description="Peptidase M56" evidence="2">
    <location>
        <begin position="139"/>
        <end position="300"/>
    </location>
</feature>
<comment type="caution">
    <text evidence="3">The sequence shown here is derived from an EMBL/GenBank/DDBJ whole genome shotgun (WGS) entry which is preliminary data.</text>
</comment>
<keyword evidence="1" id="KW-0472">Membrane</keyword>
<keyword evidence="1" id="KW-1133">Transmembrane helix</keyword>
<evidence type="ECO:0000313" key="4">
    <source>
        <dbReference type="Proteomes" id="UP000249393"/>
    </source>
</evidence>
<dbReference type="PANTHER" id="PTHR34978:SF3">
    <property type="entry name" value="SLR0241 PROTEIN"/>
    <property type="match status" value="1"/>
</dbReference>
<feature type="transmembrane region" description="Helical" evidence="1">
    <location>
        <begin position="314"/>
        <end position="336"/>
    </location>
</feature>
<proteinExistence type="predicted"/>
<sequence length="439" mass="45136">MSPLLASTALGLVAAWPVGAMGLGLGRLVERMTGDPRPRAAAWSLAHGLPAAALAVTVALTMTPTPVPGAAARGSEVAQRLTAALALPTGGAPAAPALLPSPALTEGAAWSLLALSSAGLITRVAVGLRGRRRLAAIRANASRTTDPALTQAVAVHAARLGVSPPPVLVSDRIGEPLLIGTRRPAILLPKALADARETAGLALVCAHELVHLRRGDNWRLPVEDALTGLFWLAPPVAALRRRTAAAREAVCDLAALDGAPPRARHDYARLLVDALRANAHPAAQSAFTGRQRSLVEMRLSAILQPRQAASPARLALALALGGALTAATGAGSLALAREAKAAKPAQAAPTAKLGDIEFMADRMETHADGKRRVLSGGVTLRGDLNRDAVNMTVNGAPAPADFDVTHLPDGAIDRLEVITPKATRDGKYVFNVTLAAAKP</sequence>
<dbReference type="AlphaFoldDB" id="A0A2W5VHN8"/>
<dbReference type="CDD" id="cd07341">
    <property type="entry name" value="M56_BlaR1_MecR1_like"/>
    <property type="match status" value="1"/>
</dbReference>
<dbReference type="InterPro" id="IPR008756">
    <property type="entry name" value="Peptidase_M56"/>
</dbReference>
<organism evidence="3 4">
    <name type="scientific">Caulobacter segnis</name>
    <dbReference type="NCBI Taxonomy" id="88688"/>
    <lineage>
        <taxon>Bacteria</taxon>
        <taxon>Pseudomonadati</taxon>
        <taxon>Pseudomonadota</taxon>
        <taxon>Alphaproteobacteria</taxon>
        <taxon>Caulobacterales</taxon>
        <taxon>Caulobacteraceae</taxon>
        <taxon>Caulobacter</taxon>
    </lineage>
</organism>
<dbReference type="EMBL" id="QFQZ01000001">
    <property type="protein sequence ID" value="PZR37463.1"/>
    <property type="molecule type" value="Genomic_DNA"/>
</dbReference>
<protein>
    <submittedName>
        <fullName evidence="3">Peptidase M56</fullName>
    </submittedName>
</protein>
<keyword evidence="1" id="KW-0812">Transmembrane</keyword>
<gene>
    <name evidence="3" type="ORF">DI526_00795</name>
</gene>
<dbReference type="Proteomes" id="UP000249393">
    <property type="component" value="Unassembled WGS sequence"/>
</dbReference>
<evidence type="ECO:0000259" key="2">
    <source>
        <dbReference type="Pfam" id="PF05569"/>
    </source>
</evidence>
<dbReference type="PANTHER" id="PTHR34978">
    <property type="entry name" value="POSSIBLE SENSOR-TRANSDUCER PROTEIN BLAR"/>
    <property type="match status" value="1"/>
</dbReference>
<accession>A0A2W5VHN8</accession>
<reference evidence="3 4" key="1">
    <citation type="submission" date="2017-08" db="EMBL/GenBank/DDBJ databases">
        <title>Infants hospitalized years apart are colonized by the same room-sourced microbial strains.</title>
        <authorList>
            <person name="Brooks B."/>
            <person name="Olm M.R."/>
            <person name="Firek B.A."/>
            <person name="Baker R."/>
            <person name="Thomas B.C."/>
            <person name="Morowitz M.J."/>
            <person name="Banfield J.F."/>
        </authorList>
    </citation>
    <scope>NUCLEOTIDE SEQUENCE [LARGE SCALE GENOMIC DNA]</scope>
    <source>
        <strain evidence="3">S2_003_000_R2_4</strain>
    </source>
</reference>
<feature type="transmembrane region" description="Helical" evidence="1">
    <location>
        <begin position="108"/>
        <end position="128"/>
    </location>
</feature>
<evidence type="ECO:0000256" key="1">
    <source>
        <dbReference type="SAM" id="Phobius"/>
    </source>
</evidence>
<name>A0A2W5VHN8_9CAUL</name>
<dbReference type="Pfam" id="PF05569">
    <property type="entry name" value="Peptidase_M56"/>
    <property type="match status" value="1"/>
</dbReference>
<dbReference type="InterPro" id="IPR052173">
    <property type="entry name" value="Beta-lactam_resp_regulator"/>
</dbReference>
<evidence type="ECO:0000313" key="3">
    <source>
        <dbReference type="EMBL" id="PZR37463.1"/>
    </source>
</evidence>
<dbReference type="RefSeq" id="WP_304272867.1">
    <property type="nucleotide sequence ID" value="NZ_QFQZ01000001.1"/>
</dbReference>